<dbReference type="RefSeq" id="XP_046042616.1">
    <property type="nucleotide sequence ID" value="XM_046188900.1"/>
</dbReference>
<feature type="region of interest" description="Disordered" evidence="1">
    <location>
        <begin position="206"/>
        <end position="235"/>
    </location>
</feature>
<evidence type="ECO:0008006" key="6">
    <source>
        <dbReference type="Google" id="ProtNLM"/>
    </source>
</evidence>
<reference evidence="4" key="1">
    <citation type="journal article" date="2021" name="Nat. Commun.">
        <title>Genetic determinants of endophytism in the Arabidopsis root mycobiome.</title>
        <authorList>
            <person name="Mesny F."/>
            <person name="Miyauchi S."/>
            <person name="Thiergart T."/>
            <person name="Pickel B."/>
            <person name="Atanasova L."/>
            <person name="Karlsson M."/>
            <person name="Huettel B."/>
            <person name="Barry K.W."/>
            <person name="Haridas S."/>
            <person name="Chen C."/>
            <person name="Bauer D."/>
            <person name="Andreopoulos W."/>
            <person name="Pangilinan J."/>
            <person name="LaButti K."/>
            <person name="Riley R."/>
            <person name="Lipzen A."/>
            <person name="Clum A."/>
            <person name="Drula E."/>
            <person name="Henrissat B."/>
            <person name="Kohler A."/>
            <person name="Grigoriev I.V."/>
            <person name="Martin F.M."/>
            <person name="Hacquard S."/>
        </authorList>
    </citation>
    <scope>NUCLEOTIDE SEQUENCE</scope>
    <source>
        <strain evidence="4">MPI-CAGE-AT-0023</strain>
    </source>
</reference>
<accession>A0A9P9JLR1</accession>
<keyword evidence="3" id="KW-0732">Signal</keyword>
<feature type="compositionally biased region" description="Low complexity" evidence="1">
    <location>
        <begin position="209"/>
        <end position="222"/>
    </location>
</feature>
<evidence type="ECO:0000313" key="4">
    <source>
        <dbReference type="EMBL" id="KAH7227185.1"/>
    </source>
</evidence>
<evidence type="ECO:0000256" key="2">
    <source>
        <dbReference type="SAM" id="Phobius"/>
    </source>
</evidence>
<feature type="transmembrane region" description="Helical" evidence="2">
    <location>
        <begin position="237"/>
        <end position="262"/>
    </location>
</feature>
<evidence type="ECO:0000256" key="3">
    <source>
        <dbReference type="SAM" id="SignalP"/>
    </source>
</evidence>
<sequence>MSNLLGFAIVLIVLAIQGSQGRAISEPTQQFHASSHDRPPEQTKMVEMPLPRQAAKRQIASSSNDVVTVTIAPDETCGWLSGRPGVPITCENHQPCMWMSSIALICGPLTDYNKWEYHLTCYEREEALNTDICNDVCVGGHNLRCTEESAAYCRTYAYPDGIQDYRCVPTPETRASSVAFTYKDQKNAGLVTATYTNSDSQIASTEFVSSTTSSSSSNASQPSSPPAPPSPPNRNNIGAIIGSAIGGFIALSLVFLAIFWFVRRSKENGTSSAERLRSPSQISPMEQTQSTGTPSFNLIVGKPGPNSSVQSGWRSSMMTSPSSAGNSASPQGWMNQPGSPGAQSTTSQGIPQFIPQAVPYEMSGDSVQTEAHGIHGDPRRSRVYEMVGDAPHSWI</sequence>
<gene>
    <name evidence="4" type="ORF">BKA55DRAFT_527114</name>
</gene>
<dbReference type="GeneID" id="70218854"/>
<keyword evidence="2" id="KW-1133">Transmembrane helix</keyword>
<dbReference type="Proteomes" id="UP000720189">
    <property type="component" value="Unassembled WGS sequence"/>
</dbReference>
<dbReference type="CDD" id="cd12087">
    <property type="entry name" value="TM_EGFR-like"/>
    <property type="match status" value="1"/>
</dbReference>
<feature type="compositionally biased region" description="Polar residues" evidence="1">
    <location>
        <begin position="305"/>
        <end position="349"/>
    </location>
</feature>
<dbReference type="AlphaFoldDB" id="A0A9P9JLR1"/>
<comment type="caution">
    <text evidence="4">The sequence shown here is derived from an EMBL/GenBank/DDBJ whole genome shotgun (WGS) entry which is preliminary data.</text>
</comment>
<name>A0A9P9JLR1_FUSRE</name>
<keyword evidence="2" id="KW-0472">Membrane</keyword>
<dbReference type="EMBL" id="JAGMUX010000025">
    <property type="protein sequence ID" value="KAH7227185.1"/>
    <property type="molecule type" value="Genomic_DNA"/>
</dbReference>
<keyword evidence="5" id="KW-1185">Reference proteome</keyword>
<feature type="chain" id="PRO_5040467168" description="Mid2 domain-containing protein" evidence="3">
    <location>
        <begin position="22"/>
        <end position="395"/>
    </location>
</feature>
<keyword evidence="2" id="KW-0812">Transmembrane</keyword>
<dbReference type="OrthoDB" id="5347452at2759"/>
<organism evidence="4 5">
    <name type="scientific">Fusarium redolens</name>
    <dbReference type="NCBI Taxonomy" id="48865"/>
    <lineage>
        <taxon>Eukaryota</taxon>
        <taxon>Fungi</taxon>
        <taxon>Dikarya</taxon>
        <taxon>Ascomycota</taxon>
        <taxon>Pezizomycotina</taxon>
        <taxon>Sordariomycetes</taxon>
        <taxon>Hypocreomycetidae</taxon>
        <taxon>Hypocreales</taxon>
        <taxon>Nectriaceae</taxon>
        <taxon>Fusarium</taxon>
        <taxon>Fusarium redolens species complex</taxon>
    </lineage>
</organism>
<feature type="region of interest" description="Disordered" evidence="1">
    <location>
        <begin position="269"/>
        <end position="349"/>
    </location>
</feature>
<feature type="signal peptide" evidence="3">
    <location>
        <begin position="1"/>
        <end position="21"/>
    </location>
</feature>
<protein>
    <recommendedName>
        <fullName evidence="6">Mid2 domain-containing protein</fullName>
    </recommendedName>
</protein>
<evidence type="ECO:0000256" key="1">
    <source>
        <dbReference type="SAM" id="MobiDB-lite"/>
    </source>
</evidence>
<feature type="compositionally biased region" description="Polar residues" evidence="1">
    <location>
        <begin position="269"/>
        <end position="296"/>
    </location>
</feature>
<proteinExistence type="predicted"/>
<evidence type="ECO:0000313" key="5">
    <source>
        <dbReference type="Proteomes" id="UP000720189"/>
    </source>
</evidence>
<feature type="compositionally biased region" description="Pro residues" evidence="1">
    <location>
        <begin position="223"/>
        <end position="232"/>
    </location>
</feature>